<evidence type="ECO:0000313" key="3">
    <source>
        <dbReference type="Proteomes" id="UP000199137"/>
    </source>
</evidence>
<dbReference type="Gene3D" id="1.10.357.10">
    <property type="entry name" value="Tetracycline Repressor, domain 2"/>
    <property type="match status" value="1"/>
</dbReference>
<feature type="region of interest" description="Disordered" evidence="1">
    <location>
        <begin position="1"/>
        <end position="25"/>
    </location>
</feature>
<dbReference type="AlphaFoldDB" id="A0A1I5LAW7"/>
<feature type="compositionally biased region" description="Low complexity" evidence="1">
    <location>
        <begin position="48"/>
        <end position="64"/>
    </location>
</feature>
<proteinExistence type="predicted"/>
<dbReference type="Proteomes" id="UP000199137">
    <property type="component" value="Unassembled WGS sequence"/>
</dbReference>
<protein>
    <submittedName>
        <fullName evidence="2">Uncharacterized protein</fullName>
    </submittedName>
</protein>
<dbReference type="RefSeq" id="WP_093573744.1">
    <property type="nucleotide sequence ID" value="NZ_FOWC01000003.1"/>
</dbReference>
<organism evidence="2 3">
    <name type="scientific">Amycolatopsis rubida</name>
    <dbReference type="NCBI Taxonomy" id="112413"/>
    <lineage>
        <taxon>Bacteria</taxon>
        <taxon>Bacillati</taxon>
        <taxon>Actinomycetota</taxon>
        <taxon>Actinomycetes</taxon>
        <taxon>Pseudonocardiales</taxon>
        <taxon>Pseudonocardiaceae</taxon>
        <taxon>Amycolatopsis</taxon>
    </lineage>
</organism>
<gene>
    <name evidence="2" type="ORF">SAMN05421854_103518</name>
</gene>
<accession>A0A1I5LAW7</accession>
<dbReference type="EMBL" id="FOWC01000003">
    <property type="protein sequence ID" value="SFO94397.1"/>
    <property type="molecule type" value="Genomic_DNA"/>
</dbReference>
<reference evidence="2 3" key="1">
    <citation type="submission" date="2016-10" db="EMBL/GenBank/DDBJ databases">
        <authorList>
            <person name="de Groot N.N."/>
        </authorList>
    </citation>
    <scope>NUCLEOTIDE SEQUENCE [LARGE SCALE GENOMIC DNA]</scope>
    <source>
        <strain evidence="2 3">DSM 44637</strain>
    </source>
</reference>
<sequence>MERGLPVRRPGTVSTQTGPIANPKRDRTPIARLAVRNQRGRGLTSGMAGIPSNAGSAAGSAGPGNDVGPAGRNATEAVEQLRPVLLAVCSQAAADPAGYTRHFQLVEQHPELRARDAVKMQQFADKLGDLLIDRGSDEATARFAAQIAIACYQAVKRLGNDPRTLVEEIRAAFGRVLALGTGATEPQAG</sequence>
<evidence type="ECO:0000313" key="2">
    <source>
        <dbReference type="EMBL" id="SFO94397.1"/>
    </source>
</evidence>
<name>A0A1I5LAW7_9PSEU</name>
<feature type="region of interest" description="Disordered" evidence="1">
    <location>
        <begin position="42"/>
        <end position="72"/>
    </location>
</feature>
<evidence type="ECO:0000256" key="1">
    <source>
        <dbReference type="SAM" id="MobiDB-lite"/>
    </source>
</evidence>